<keyword evidence="3" id="KW-0378">Hydrolase</keyword>
<dbReference type="RefSeq" id="WP_119348246.1">
    <property type="nucleotide sequence ID" value="NZ_QWET01000001.1"/>
</dbReference>
<sequence length="345" mass="40028">MKNKIFLVCVSLLFASFTFSQNTEAFSILFYNAENLFDVKDDPETLDEEFTPEGERHWTYKRLNKKLINLSKVILNASGWTPPQIIALCEIENRQLLERLLNDTPLRAFPYKIIHKESPDTRGIDVALVYDEKTFYPLTYTYFPLKTTKDSVSKTREILYVSGILNESDTLHLFVNHWPSRYSGLLESQPQRNLAAKVLHQQIKILQKKYRNPKIVLVGDFNDQPTDESVVDYLKAGKLPSSVDSVEPAKLYNLSFSWIGKELGTLKYQSQWSVFDQIIVSGTLLNKEEKLFTHPEWARIVQLPFLLEQDERYGGLKPHRTYYGFRYHGGFSDHLPVVLKLQINP</sequence>
<name>A0A399DAW4_9BACT</name>
<feature type="chain" id="PRO_5017220500" evidence="1">
    <location>
        <begin position="21"/>
        <end position="345"/>
    </location>
</feature>
<keyword evidence="3" id="KW-0255">Endonuclease</keyword>
<proteinExistence type="predicted"/>
<reference evidence="3 4" key="1">
    <citation type="journal article" date="2015" name="Int. J. Syst. Evol. Microbiol.">
        <title>Mariniphaga sediminis sp. nov., isolated from coastal sediment.</title>
        <authorList>
            <person name="Wang F.Q."/>
            <person name="Shen Q.Y."/>
            <person name="Chen G.J."/>
            <person name="Du Z.J."/>
        </authorList>
    </citation>
    <scope>NUCLEOTIDE SEQUENCE [LARGE SCALE GENOMIC DNA]</scope>
    <source>
        <strain evidence="3 4">SY21</strain>
    </source>
</reference>
<gene>
    <name evidence="3" type="ORF">D1164_02010</name>
</gene>
<evidence type="ECO:0000256" key="1">
    <source>
        <dbReference type="SAM" id="SignalP"/>
    </source>
</evidence>
<dbReference type="PANTHER" id="PTHR42834">
    <property type="entry name" value="ENDONUCLEASE/EXONUCLEASE/PHOSPHATASE FAMILY PROTEIN (AFU_ORTHOLOGUE AFUA_3G09210)"/>
    <property type="match status" value="1"/>
</dbReference>
<dbReference type="Gene3D" id="3.60.10.10">
    <property type="entry name" value="Endonuclease/exonuclease/phosphatase"/>
    <property type="match status" value="1"/>
</dbReference>
<feature type="signal peptide" evidence="1">
    <location>
        <begin position="1"/>
        <end position="20"/>
    </location>
</feature>
<dbReference type="SUPFAM" id="SSF56219">
    <property type="entry name" value="DNase I-like"/>
    <property type="match status" value="1"/>
</dbReference>
<comment type="caution">
    <text evidence="3">The sequence shown here is derived from an EMBL/GenBank/DDBJ whole genome shotgun (WGS) entry which is preliminary data.</text>
</comment>
<keyword evidence="1" id="KW-0732">Signal</keyword>
<dbReference type="AlphaFoldDB" id="A0A399DAW4"/>
<protein>
    <submittedName>
        <fullName evidence="3">Endonuclease</fullName>
    </submittedName>
</protein>
<dbReference type="EMBL" id="QWET01000001">
    <property type="protein sequence ID" value="RIH67222.1"/>
    <property type="molecule type" value="Genomic_DNA"/>
</dbReference>
<keyword evidence="4" id="KW-1185">Reference proteome</keyword>
<evidence type="ECO:0000313" key="4">
    <source>
        <dbReference type="Proteomes" id="UP000266441"/>
    </source>
</evidence>
<dbReference type="PANTHER" id="PTHR42834:SF1">
    <property type="entry name" value="ENDONUCLEASE_EXONUCLEASE_PHOSPHATASE FAMILY PROTEIN (AFU_ORTHOLOGUE AFUA_3G09210)"/>
    <property type="match status" value="1"/>
</dbReference>
<organism evidence="3 4">
    <name type="scientific">Mariniphaga sediminis</name>
    <dbReference type="NCBI Taxonomy" id="1628158"/>
    <lineage>
        <taxon>Bacteria</taxon>
        <taxon>Pseudomonadati</taxon>
        <taxon>Bacteroidota</taxon>
        <taxon>Bacteroidia</taxon>
        <taxon>Marinilabiliales</taxon>
        <taxon>Prolixibacteraceae</taxon>
        <taxon>Mariniphaga</taxon>
    </lineage>
</organism>
<dbReference type="Proteomes" id="UP000266441">
    <property type="component" value="Unassembled WGS sequence"/>
</dbReference>
<dbReference type="GO" id="GO:0004519">
    <property type="term" value="F:endonuclease activity"/>
    <property type="evidence" value="ECO:0007669"/>
    <property type="project" value="UniProtKB-KW"/>
</dbReference>
<evidence type="ECO:0000259" key="2">
    <source>
        <dbReference type="Pfam" id="PF19580"/>
    </source>
</evidence>
<evidence type="ECO:0000313" key="3">
    <source>
        <dbReference type="EMBL" id="RIH67222.1"/>
    </source>
</evidence>
<dbReference type="InterPro" id="IPR005135">
    <property type="entry name" value="Endo/exonuclease/phosphatase"/>
</dbReference>
<dbReference type="InterPro" id="IPR036691">
    <property type="entry name" value="Endo/exonu/phosph_ase_sf"/>
</dbReference>
<feature type="domain" description="Endonuclease/exonuclease/phosphatase" evidence="2">
    <location>
        <begin position="27"/>
        <end position="341"/>
    </location>
</feature>
<accession>A0A399DAW4</accession>
<dbReference type="OrthoDB" id="9802724at2"/>
<dbReference type="Pfam" id="PF19580">
    <property type="entry name" value="Exo_endo_phos_3"/>
    <property type="match status" value="1"/>
</dbReference>
<keyword evidence="3" id="KW-0540">Nuclease</keyword>